<name>A0A9N9WNR1_9DIPT</name>
<accession>A0A9N9WNR1</accession>
<reference evidence="2" key="1">
    <citation type="submission" date="2022-01" db="EMBL/GenBank/DDBJ databases">
        <authorList>
            <person name="King R."/>
        </authorList>
    </citation>
    <scope>NUCLEOTIDE SEQUENCE</scope>
</reference>
<keyword evidence="1" id="KW-1133">Transmembrane helix</keyword>
<keyword evidence="1" id="KW-0472">Membrane</keyword>
<organism evidence="2 3">
    <name type="scientific">Chironomus riparius</name>
    <dbReference type="NCBI Taxonomy" id="315576"/>
    <lineage>
        <taxon>Eukaryota</taxon>
        <taxon>Metazoa</taxon>
        <taxon>Ecdysozoa</taxon>
        <taxon>Arthropoda</taxon>
        <taxon>Hexapoda</taxon>
        <taxon>Insecta</taxon>
        <taxon>Pterygota</taxon>
        <taxon>Neoptera</taxon>
        <taxon>Endopterygota</taxon>
        <taxon>Diptera</taxon>
        <taxon>Nematocera</taxon>
        <taxon>Chironomoidea</taxon>
        <taxon>Chironomidae</taxon>
        <taxon>Chironominae</taxon>
        <taxon>Chironomus</taxon>
    </lineage>
</organism>
<keyword evidence="1" id="KW-0812">Transmembrane</keyword>
<keyword evidence="3" id="KW-1185">Reference proteome</keyword>
<reference evidence="2" key="2">
    <citation type="submission" date="2022-10" db="EMBL/GenBank/DDBJ databases">
        <authorList>
            <consortium name="ENA_rothamsted_submissions"/>
            <consortium name="culmorum"/>
            <person name="King R."/>
        </authorList>
    </citation>
    <scope>NUCLEOTIDE SEQUENCE</scope>
</reference>
<proteinExistence type="predicted"/>
<dbReference type="Proteomes" id="UP001153620">
    <property type="component" value="Chromosome 1"/>
</dbReference>
<evidence type="ECO:0000313" key="2">
    <source>
        <dbReference type="EMBL" id="CAG9799883.1"/>
    </source>
</evidence>
<feature type="transmembrane region" description="Helical" evidence="1">
    <location>
        <begin position="162"/>
        <end position="185"/>
    </location>
</feature>
<gene>
    <name evidence="2" type="ORF">CHIRRI_LOCUS2841</name>
</gene>
<evidence type="ECO:0000313" key="3">
    <source>
        <dbReference type="Proteomes" id="UP001153620"/>
    </source>
</evidence>
<dbReference type="EMBL" id="OU895877">
    <property type="protein sequence ID" value="CAG9799883.1"/>
    <property type="molecule type" value="Genomic_DNA"/>
</dbReference>
<sequence length="227" mass="26224">MTSTPRHPAPTSMKELKERNYKFYAIADGVKYPREMIHDDDYWPALEFIDEEEFYLLVLNSSQDSSSKLSLIFQHSVIIFEETKNGRTLNWHQLSDPILVTQAGFVFLKNNFYLQVMNRILDAWIPTGIVDKIVEDFLCVKRKFIAIKEPNVLTVYKLSFGFTIWLGCCGMCGLVFAIEIGYFIIKARLRPKKVESKLRKIKHAKIHPGDTIISSEDIGELIVDENL</sequence>
<protein>
    <submittedName>
        <fullName evidence="2">Uncharacterized protein</fullName>
    </submittedName>
</protein>
<evidence type="ECO:0000256" key="1">
    <source>
        <dbReference type="SAM" id="Phobius"/>
    </source>
</evidence>
<dbReference type="AlphaFoldDB" id="A0A9N9WNR1"/>